<accession>A0ABV8BBJ8</accession>
<dbReference type="EMBL" id="JBHSAL010000001">
    <property type="protein sequence ID" value="MFC3887642.1"/>
    <property type="molecule type" value="Genomic_DNA"/>
</dbReference>
<keyword evidence="2" id="KW-1185">Reference proteome</keyword>
<reference evidence="2" key="1">
    <citation type="journal article" date="2019" name="Int. J. Syst. Evol. Microbiol.">
        <title>The Global Catalogue of Microorganisms (GCM) 10K type strain sequencing project: providing services to taxonomists for standard genome sequencing and annotation.</title>
        <authorList>
            <consortium name="The Broad Institute Genomics Platform"/>
            <consortium name="The Broad Institute Genome Sequencing Center for Infectious Disease"/>
            <person name="Wu L."/>
            <person name="Ma J."/>
        </authorList>
    </citation>
    <scope>NUCLEOTIDE SEQUENCE [LARGE SCALE GENOMIC DNA]</scope>
    <source>
        <strain evidence="2">IBRC-M 10765</strain>
    </source>
</reference>
<evidence type="ECO:0000313" key="2">
    <source>
        <dbReference type="Proteomes" id="UP001595842"/>
    </source>
</evidence>
<comment type="caution">
    <text evidence="1">The sequence shown here is derived from an EMBL/GenBank/DDBJ whole genome shotgun (WGS) entry which is preliminary data.</text>
</comment>
<protein>
    <submittedName>
        <fullName evidence="1">Uncharacterized protein</fullName>
    </submittedName>
</protein>
<dbReference type="RefSeq" id="WP_380707551.1">
    <property type="nucleotide sequence ID" value="NZ_JBHSAL010000001.1"/>
</dbReference>
<dbReference type="Proteomes" id="UP001595842">
    <property type="component" value="Unassembled WGS sequence"/>
</dbReference>
<gene>
    <name evidence="1" type="ORF">ACFOSD_04535</name>
</gene>
<name>A0ABV8BBJ8_9GAMM</name>
<sequence length="26" mass="3060">MLKKTKVGRSNFYINSQLMALFLERA</sequence>
<proteinExistence type="predicted"/>
<evidence type="ECO:0000313" key="1">
    <source>
        <dbReference type="EMBL" id="MFC3887642.1"/>
    </source>
</evidence>
<organism evidence="1 2">
    <name type="scientific">Salinispirillum marinum</name>
    <dbReference type="NCBI Taxonomy" id="1485203"/>
    <lineage>
        <taxon>Bacteria</taxon>
        <taxon>Pseudomonadati</taxon>
        <taxon>Pseudomonadota</taxon>
        <taxon>Gammaproteobacteria</taxon>
        <taxon>Oceanospirillales</taxon>
        <taxon>Saccharospirillaceae</taxon>
        <taxon>Salinispirillum</taxon>
    </lineage>
</organism>